<comment type="caution">
    <text evidence="13">The sequence shown here is derived from an EMBL/GenBank/DDBJ whole genome shotgun (WGS) entry which is preliminary data.</text>
</comment>
<evidence type="ECO:0000256" key="7">
    <source>
        <dbReference type="ARBA" id="ARBA00022801"/>
    </source>
</evidence>
<evidence type="ECO:0000259" key="12">
    <source>
        <dbReference type="Pfam" id="PF00150"/>
    </source>
</evidence>
<dbReference type="PANTHER" id="PTHR31451:SF39">
    <property type="entry name" value="MANNAN ENDO-1,4-BETA-MANNOSIDASE 1"/>
    <property type="match status" value="1"/>
</dbReference>
<dbReference type="EMBL" id="JARJLG010000221">
    <property type="protein sequence ID" value="KAJ7726269.1"/>
    <property type="molecule type" value="Genomic_DNA"/>
</dbReference>
<feature type="signal peptide" evidence="11">
    <location>
        <begin position="1"/>
        <end position="19"/>
    </location>
</feature>
<dbReference type="GO" id="GO:0005576">
    <property type="term" value="C:extracellular region"/>
    <property type="evidence" value="ECO:0007669"/>
    <property type="project" value="UniProtKB-SubCell"/>
</dbReference>
<evidence type="ECO:0000256" key="5">
    <source>
        <dbReference type="ARBA" id="ARBA00022525"/>
    </source>
</evidence>
<feature type="region of interest" description="Disordered" evidence="10">
    <location>
        <begin position="21"/>
        <end position="70"/>
    </location>
</feature>
<feature type="domain" description="Glycoside hydrolase family 5" evidence="12">
    <location>
        <begin position="103"/>
        <end position="364"/>
    </location>
</feature>
<dbReference type="PANTHER" id="PTHR31451">
    <property type="match status" value="1"/>
</dbReference>
<evidence type="ECO:0000256" key="6">
    <source>
        <dbReference type="ARBA" id="ARBA00022729"/>
    </source>
</evidence>
<comment type="similarity">
    <text evidence="3 9">Belongs to the glycosyl hydrolase 5 (cellulase A) family.</text>
</comment>
<evidence type="ECO:0000256" key="2">
    <source>
        <dbReference type="ARBA" id="ARBA00004613"/>
    </source>
</evidence>
<gene>
    <name evidence="13" type="ORF">DFH07DRAFT_244119</name>
</gene>
<name>A0AAD7MPF4_9AGAR</name>
<dbReference type="Gene3D" id="3.20.20.80">
    <property type="entry name" value="Glycosidases"/>
    <property type="match status" value="1"/>
</dbReference>
<dbReference type="GO" id="GO:0016985">
    <property type="term" value="F:mannan endo-1,4-beta-mannosidase activity"/>
    <property type="evidence" value="ECO:0007669"/>
    <property type="project" value="UniProtKB-EC"/>
</dbReference>
<reference evidence="13" key="1">
    <citation type="submission" date="2023-03" db="EMBL/GenBank/DDBJ databases">
        <title>Massive genome expansion in bonnet fungi (Mycena s.s.) driven by repeated elements and novel gene families across ecological guilds.</title>
        <authorList>
            <consortium name="Lawrence Berkeley National Laboratory"/>
            <person name="Harder C.B."/>
            <person name="Miyauchi S."/>
            <person name="Viragh M."/>
            <person name="Kuo A."/>
            <person name="Thoen E."/>
            <person name="Andreopoulos B."/>
            <person name="Lu D."/>
            <person name="Skrede I."/>
            <person name="Drula E."/>
            <person name="Henrissat B."/>
            <person name="Morin E."/>
            <person name="Kohler A."/>
            <person name="Barry K."/>
            <person name="LaButti K."/>
            <person name="Morin E."/>
            <person name="Salamov A."/>
            <person name="Lipzen A."/>
            <person name="Mereny Z."/>
            <person name="Hegedus B."/>
            <person name="Baldrian P."/>
            <person name="Stursova M."/>
            <person name="Weitz H."/>
            <person name="Taylor A."/>
            <person name="Grigoriev I.V."/>
            <person name="Nagy L.G."/>
            <person name="Martin F."/>
            <person name="Kauserud H."/>
        </authorList>
    </citation>
    <scope>NUCLEOTIDE SEQUENCE</scope>
    <source>
        <strain evidence="13">CBHHK188m</strain>
    </source>
</reference>
<dbReference type="AlphaFoldDB" id="A0AAD7MPF4"/>
<evidence type="ECO:0000313" key="14">
    <source>
        <dbReference type="Proteomes" id="UP001215280"/>
    </source>
</evidence>
<dbReference type="InterPro" id="IPR001547">
    <property type="entry name" value="Glyco_hydro_5"/>
</dbReference>
<dbReference type="SUPFAM" id="SSF51445">
    <property type="entry name" value="(Trans)glycosidases"/>
    <property type="match status" value="1"/>
</dbReference>
<evidence type="ECO:0000256" key="4">
    <source>
        <dbReference type="ARBA" id="ARBA00012706"/>
    </source>
</evidence>
<evidence type="ECO:0000256" key="11">
    <source>
        <dbReference type="SAM" id="SignalP"/>
    </source>
</evidence>
<dbReference type="EC" id="3.2.1.78" evidence="4"/>
<evidence type="ECO:0000313" key="13">
    <source>
        <dbReference type="EMBL" id="KAJ7726269.1"/>
    </source>
</evidence>
<comment type="catalytic activity">
    <reaction evidence="1">
        <text>Random hydrolysis of (1-&gt;4)-beta-D-mannosidic linkages in mannans, galactomannans and glucomannans.</text>
        <dbReference type="EC" id="3.2.1.78"/>
    </reaction>
</comment>
<organism evidence="13 14">
    <name type="scientific">Mycena maculata</name>
    <dbReference type="NCBI Taxonomy" id="230809"/>
    <lineage>
        <taxon>Eukaryota</taxon>
        <taxon>Fungi</taxon>
        <taxon>Dikarya</taxon>
        <taxon>Basidiomycota</taxon>
        <taxon>Agaricomycotina</taxon>
        <taxon>Agaricomycetes</taxon>
        <taxon>Agaricomycetidae</taxon>
        <taxon>Agaricales</taxon>
        <taxon>Marasmiineae</taxon>
        <taxon>Mycenaceae</taxon>
        <taxon>Mycena</taxon>
    </lineage>
</organism>
<keyword evidence="14" id="KW-1185">Reference proteome</keyword>
<evidence type="ECO:0000256" key="8">
    <source>
        <dbReference type="ARBA" id="ARBA00023295"/>
    </source>
</evidence>
<dbReference type="Pfam" id="PF00150">
    <property type="entry name" value="Cellulase"/>
    <property type="match status" value="1"/>
</dbReference>
<feature type="compositionally biased region" description="Low complexity" evidence="10">
    <location>
        <begin position="36"/>
        <end position="47"/>
    </location>
</feature>
<dbReference type="Proteomes" id="UP001215280">
    <property type="component" value="Unassembled WGS sequence"/>
</dbReference>
<evidence type="ECO:0000256" key="3">
    <source>
        <dbReference type="ARBA" id="ARBA00005641"/>
    </source>
</evidence>
<dbReference type="InterPro" id="IPR045053">
    <property type="entry name" value="MAN-like"/>
</dbReference>
<accession>A0AAD7MPF4</accession>
<dbReference type="GO" id="GO:0046355">
    <property type="term" value="P:mannan catabolic process"/>
    <property type="evidence" value="ECO:0007669"/>
    <property type="project" value="UniProtKB-ARBA"/>
</dbReference>
<comment type="subcellular location">
    <subcellularLocation>
        <location evidence="2">Secreted</location>
    </subcellularLocation>
</comment>
<sequence length="411" mass="43629">MQVIFLSVALLLSTSISQGAPLASSGGSVPSAGDKPTTSTASSPHASGVISSNTTAPGSNTTAPGGNTTASIGNLTAPAGNGSTSMWVGGNNYYAYALPAQERYALLDGMKASGMKVLRTWVSGAAAGQKGSDNIDVPDLEANGIGRYDDTILTAIDQLMVDAHDRGIKLLIGMYDQNVLKANDTYGKTYTPQGFYTNPAAMTAFSNRIKYILTTHQNKLVGNQPWSALSSYIFGLEAQNEPMIFLPQSFQEQNWGWICNASQMIRSNVADKNIVILSGGNDAKESVQPLFLESSCPVDVVSIHDYDSDFSTWMPDAITQAKTAGKRLLVEEWGSLVGSDRETQLASNIKALASIGVPWLYWEYITNKDPGQSDDFEIEVNGTDWSVVANAAAAASTATNGVFDFSDALAL</sequence>
<evidence type="ECO:0000256" key="1">
    <source>
        <dbReference type="ARBA" id="ARBA00001678"/>
    </source>
</evidence>
<feature type="compositionally biased region" description="Polar residues" evidence="10">
    <location>
        <begin position="49"/>
        <end position="70"/>
    </location>
</feature>
<keyword evidence="8 9" id="KW-0326">Glycosidase</keyword>
<feature type="chain" id="PRO_5042014340" description="mannan endo-1,4-beta-mannosidase" evidence="11">
    <location>
        <begin position="20"/>
        <end position="411"/>
    </location>
</feature>
<protein>
    <recommendedName>
        <fullName evidence="4">mannan endo-1,4-beta-mannosidase</fullName>
        <ecNumber evidence="4">3.2.1.78</ecNumber>
    </recommendedName>
</protein>
<keyword evidence="6 11" id="KW-0732">Signal</keyword>
<keyword evidence="7 9" id="KW-0378">Hydrolase</keyword>
<evidence type="ECO:0000256" key="9">
    <source>
        <dbReference type="RuleBase" id="RU361153"/>
    </source>
</evidence>
<evidence type="ECO:0000256" key="10">
    <source>
        <dbReference type="SAM" id="MobiDB-lite"/>
    </source>
</evidence>
<keyword evidence="5" id="KW-0964">Secreted</keyword>
<dbReference type="InterPro" id="IPR017853">
    <property type="entry name" value="GH"/>
</dbReference>
<proteinExistence type="inferred from homology"/>